<dbReference type="SUPFAM" id="SSF57850">
    <property type="entry name" value="RING/U-box"/>
    <property type="match status" value="1"/>
</dbReference>
<dbReference type="InterPro" id="IPR001841">
    <property type="entry name" value="Znf_RING"/>
</dbReference>
<dbReference type="Proteomes" id="UP000447434">
    <property type="component" value="Chromosome 25"/>
</dbReference>
<protein>
    <submittedName>
        <fullName evidence="1">Putative transcription factor C2H2 family</fullName>
    </submittedName>
</protein>
<dbReference type="PROSITE" id="PS50089">
    <property type="entry name" value="ZF_RING_2"/>
    <property type="match status" value="1"/>
</dbReference>
<sequence length="175" mass="19437">MNNTTDSSSAFHSYINLNSYGYGIAFSIGIILLILTISLTSYFCTRSQILSLPSSTRRHLPNLHFLGSQQSIVDVGLDENTILSYPKLLYSEAKFKKLSDSTATCCTICLSDYMGSDMIRVLPDCSHQFHLKCIDPWLRLHPTCPVCRTSPLPTPLSTPMAEVVPLTNMQHSSES</sequence>
<evidence type="ECO:0000313" key="2">
    <source>
        <dbReference type="Proteomes" id="UP000447434"/>
    </source>
</evidence>
<dbReference type="SMART" id="SM00184">
    <property type="entry name" value="RING"/>
    <property type="match status" value="1"/>
</dbReference>
<dbReference type="OrthoDB" id="8062037at2759"/>
<keyword evidence="2" id="KW-1185">Reference proteome</keyword>
<dbReference type="PANTHER" id="PTHR46719">
    <property type="entry name" value="TRANSCRIPTION FACTOR C2H2 FAMILY-RELATED"/>
    <property type="match status" value="1"/>
</dbReference>
<evidence type="ECO:0000313" key="1">
    <source>
        <dbReference type="EMBL" id="KAE9585341.1"/>
    </source>
</evidence>
<dbReference type="InterPro" id="IPR045899">
    <property type="entry name" value="ATL71-like"/>
</dbReference>
<dbReference type="Gene3D" id="3.30.40.10">
    <property type="entry name" value="Zinc/RING finger domain, C3HC4 (zinc finger)"/>
    <property type="match status" value="1"/>
</dbReference>
<organism evidence="1 2">
    <name type="scientific">Lupinus albus</name>
    <name type="common">White lupine</name>
    <name type="synonym">Lupinus termis</name>
    <dbReference type="NCBI Taxonomy" id="3870"/>
    <lineage>
        <taxon>Eukaryota</taxon>
        <taxon>Viridiplantae</taxon>
        <taxon>Streptophyta</taxon>
        <taxon>Embryophyta</taxon>
        <taxon>Tracheophyta</taxon>
        <taxon>Spermatophyta</taxon>
        <taxon>Magnoliopsida</taxon>
        <taxon>eudicotyledons</taxon>
        <taxon>Gunneridae</taxon>
        <taxon>Pentapetalae</taxon>
        <taxon>rosids</taxon>
        <taxon>fabids</taxon>
        <taxon>Fabales</taxon>
        <taxon>Fabaceae</taxon>
        <taxon>Papilionoideae</taxon>
        <taxon>50 kb inversion clade</taxon>
        <taxon>genistoids sensu lato</taxon>
        <taxon>core genistoids</taxon>
        <taxon>Genisteae</taxon>
        <taxon>Lupinus</taxon>
    </lineage>
</organism>
<dbReference type="PANTHER" id="PTHR46719:SF7">
    <property type="entry name" value="RING-H2 FINGER PROTEIN ATL71-RELATED"/>
    <property type="match status" value="1"/>
</dbReference>
<comment type="caution">
    <text evidence="1">The sequence shown here is derived from an EMBL/GenBank/DDBJ whole genome shotgun (WGS) entry which is preliminary data.</text>
</comment>
<name>A0A6A5M2U3_LUPAL</name>
<reference evidence="2" key="1">
    <citation type="journal article" date="2020" name="Nat. Commun.">
        <title>Genome sequence of the cluster root forming white lupin.</title>
        <authorList>
            <person name="Hufnagel B."/>
            <person name="Marques A."/>
            <person name="Soriano A."/>
            <person name="Marques L."/>
            <person name="Divol F."/>
            <person name="Doumas P."/>
            <person name="Sallet E."/>
            <person name="Mancinotti D."/>
            <person name="Carrere S."/>
            <person name="Marande W."/>
            <person name="Arribat S."/>
            <person name="Keller J."/>
            <person name="Huneau C."/>
            <person name="Blein T."/>
            <person name="Aime D."/>
            <person name="Laguerre M."/>
            <person name="Taylor J."/>
            <person name="Schubert V."/>
            <person name="Nelson M."/>
            <person name="Geu-Flores F."/>
            <person name="Crespi M."/>
            <person name="Gallardo-Guerrero K."/>
            <person name="Delaux P.-M."/>
            <person name="Salse J."/>
            <person name="Berges H."/>
            <person name="Guyot R."/>
            <person name="Gouzy J."/>
            <person name="Peret B."/>
        </authorList>
    </citation>
    <scope>NUCLEOTIDE SEQUENCE [LARGE SCALE GENOMIC DNA]</scope>
    <source>
        <strain evidence="2">cv. Amiga</strain>
    </source>
</reference>
<proteinExistence type="predicted"/>
<dbReference type="CDD" id="cd16461">
    <property type="entry name" value="RING-H2_EL5-like"/>
    <property type="match status" value="1"/>
</dbReference>
<dbReference type="Pfam" id="PF13639">
    <property type="entry name" value="zf-RING_2"/>
    <property type="match status" value="1"/>
</dbReference>
<dbReference type="EMBL" id="WOCE01000025">
    <property type="protein sequence ID" value="KAE9585341.1"/>
    <property type="molecule type" value="Genomic_DNA"/>
</dbReference>
<gene>
    <name evidence="1" type="ORF">Lalb_Chr25g0287921</name>
</gene>
<accession>A0A6A5M2U3</accession>
<dbReference type="AlphaFoldDB" id="A0A6A5M2U3"/>
<dbReference type="InterPro" id="IPR013083">
    <property type="entry name" value="Znf_RING/FYVE/PHD"/>
</dbReference>